<dbReference type="VEuPathDB" id="VectorBase:PPAPM1_006489"/>
<protein>
    <submittedName>
        <fullName evidence="1">Uncharacterized protein</fullName>
    </submittedName>
</protein>
<dbReference type="InterPro" id="IPR056953">
    <property type="entry name" value="CUT_N"/>
</dbReference>
<dbReference type="VEuPathDB" id="VectorBase:PPAI009301"/>
<keyword evidence="2" id="KW-1185">Reference proteome</keyword>
<dbReference type="AlphaFoldDB" id="A0A1B0DLR1"/>
<dbReference type="PROSITE" id="PS51034">
    <property type="entry name" value="ZP_2"/>
    <property type="match status" value="1"/>
</dbReference>
<proteinExistence type="predicted"/>
<name>A0A1B0DLR1_PHLPP</name>
<sequence>MVVELETEKEFTGVMYTRGSFYKQSEPCFAKPQPGRNAKKLTLKFPLDQCQTVKDGELYSNVVIVQHEPDLVMPGDAAFAVECDFRKSRDLTVNAEMQTKDSELVASGSRISLTSPDPSYKHDRDSVADTVFNQSHQVTFVPNQIISDDATDEKKVRGTVESVKLEL</sequence>
<dbReference type="Pfam" id="PF25057">
    <property type="entry name" value="CUT_N"/>
    <property type="match status" value="1"/>
</dbReference>
<accession>A0A1B0DLR1</accession>
<dbReference type="PANTHER" id="PTHR46560">
    <property type="entry name" value="CYPHER, ISOFORM B"/>
    <property type="match status" value="1"/>
</dbReference>
<dbReference type="EMBL" id="AJVK01036618">
    <property type="status" value="NOT_ANNOTATED_CDS"/>
    <property type="molecule type" value="Genomic_DNA"/>
</dbReference>
<evidence type="ECO:0000313" key="2">
    <source>
        <dbReference type="Proteomes" id="UP000092462"/>
    </source>
</evidence>
<dbReference type="Proteomes" id="UP000092462">
    <property type="component" value="Unassembled WGS sequence"/>
</dbReference>
<dbReference type="PANTHER" id="PTHR46560:SF7">
    <property type="entry name" value="RE59626P"/>
    <property type="match status" value="1"/>
</dbReference>
<dbReference type="InterPro" id="IPR001507">
    <property type="entry name" value="ZP_dom"/>
</dbReference>
<dbReference type="EnsemblMetazoa" id="PPAI009301-RA">
    <property type="protein sequence ID" value="PPAI009301-PA"/>
    <property type="gene ID" value="PPAI009301"/>
</dbReference>
<organism evidence="1 2">
    <name type="scientific">Phlebotomus papatasi</name>
    <name type="common">Sandfly</name>
    <dbReference type="NCBI Taxonomy" id="29031"/>
    <lineage>
        <taxon>Eukaryota</taxon>
        <taxon>Metazoa</taxon>
        <taxon>Ecdysozoa</taxon>
        <taxon>Arthropoda</taxon>
        <taxon>Hexapoda</taxon>
        <taxon>Insecta</taxon>
        <taxon>Pterygota</taxon>
        <taxon>Neoptera</taxon>
        <taxon>Endopterygota</taxon>
        <taxon>Diptera</taxon>
        <taxon>Nematocera</taxon>
        <taxon>Psychodoidea</taxon>
        <taxon>Psychodidae</taxon>
        <taxon>Phlebotomus</taxon>
        <taxon>Phlebotomus</taxon>
    </lineage>
</organism>
<reference evidence="1" key="1">
    <citation type="submission" date="2022-08" db="UniProtKB">
        <authorList>
            <consortium name="EnsemblMetazoa"/>
        </authorList>
    </citation>
    <scope>IDENTIFICATION</scope>
    <source>
        <strain evidence="1">Israel</strain>
    </source>
</reference>
<evidence type="ECO:0000313" key="1">
    <source>
        <dbReference type="EnsemblMetazoa" id="PPAI009301-PA"/>
    </source>
</evidence>